<dbReference type="CDD" id="cd05379">
    <property type="entry name" value="CAP_bacterial"/>
    <property type="match status" value="1"/>
</dbReference>
<dbReference type="OrthoDB" id="8541759at2"/>
<dbReference type="InterPro" id="IPR049804">
    <property type="entry name" value="Choice_anch_L"/>
</dbReference>
<dbReference type="InterPro" id="IPR008969">
    <property type="entry name" value="CarboxyPept-like_regulatory"/>
</dbReference>
<dbReference type="EMBL" id="FOFO01000009">
    <property type="protein sequence ID" value="SEP89316.1"/>
    <property type="molecule type" value="Genomic_DNA"/>
</dbReference>
<gene>
    <name evidence="2" type="ORF">SAMN05421693_10961</name>
</gene>
<proteinExistence type="predicted"/>
<dbReference type="Proteomes" id="UP000199496">
    <property type="component" value="Unassembled WGS sequence"/>
</dbReference>
<dbReference type="NCBIfam" id="NF038133">
    <property type="entry name" value="choice_anch_L"/>
    <property type="match status" value="1"/>
</dbReference>
<dbReference type="InterPro" id="IPR035940">
    <property type="entry name" value="CAP_sf"/>
</dbReference>
<dbReference type="RefSeq" id="WP_090205385.1">
    <property type="nucleotide sequence ID" value="NZ_FOFO01000009.1"/>
</dbReference>
<organism evidence="2 3">
    <name type="scientific">Ectothiorhodospira magna</name>
    <dbReference type="NCBI Taxonomy" id="867345"/>
    <lineage>
        <taxon>Bacteria</taxon>
        <taxon>Pseudomonadati</taxon>
        <taxon>Pseudomonadota</taxon>
        <taxon>Gammaproteobacteria</taxon>
        <taxon>Chromatiales</taxon>
        <taxon>Ectothiorhodospiraceae</taxon>
        <taxon>Ectothiorhodospira</taxon>
    </lineage>
</organism>
<evidence type="ECO:0000313" key="3">
    <source>
        <dbReference type="Proteomes" id="UP000199496"/>
    </source>
</evidence>
<keyword evidence="3" id="KW-1185">Reference proteome</keyword>
<dbReference type="Gene3D" id="3.40.33.10">
    <property type="entry name" value="CAP"/>
    <property type="match status" value="1"/>
</dbReference>
<dbReference type="AlphaFoldDB" id="A0A1H9BK32"/>
<accession>A0A1H9BK32</accession>
<dbReference type="SUPFAM" id="SSF55797">
    <property type="entry name" value="PR-1-like"/>
    <property type="match status" value="1"/>
</dbReference>
<dbReference type="PANTHER" id="PTHR31157:SF1">
    <property type="entry name" value="SCP DOMAIN-CONTAINING PROTEIN"/>
    <property type="match status" value="1"/>
</dbReference>
<protein>
    <submittedName>
        <fullName evidence="2">Cysteine-rich secretory protein family protein</fullName>
    </submittedName>
</protein>
<dbReference type="Pfam" id="PF00188">
    <property type="entry name" value="CAP"/>
    <property type="match status" value="1"/>
</dbReference>
<feature type="domain" description="SCP" evidence="1">
    <location>
        <begin position="12"/>
        <end position="154"/>
    </location>
</feature>
<dbReference type="InterPro" id="IPR014044">
    <property type="entry name" value="CAP_dom"/>
</dbReference>
<evidence type="ECO:0000259" key="1">
    <source>
        <dbReference type="Pfam" id="PF00188"/>
    </source>
</evidence>
<sequence length="848" mass="91694">MIQPTSYEQFMLELINRARENPLGEAQLHSIDLNQGLSPGQISSGAKQPLVMNPLLIEASRYHSDWMLQTNTFSHTGASGSSPGDRMAQFGYEFIPPWMWGENVAWQGTTGALPTDLTGYILDHHEGLFLSPGHRENILKEDFKEIGIGHSLGNFTQGASTYSASMVTQKYALSGPNVFLSGVVFQDLDSNQFYTPGEGLENVTISLPELGLETQTWASGGYQLVVPQGSHQVIVSGEKLPAAFTKTVTVEDSNVKLDFMADELFLPVDYSWDDFDWDDFDDWDDDDLGWNDPYLPQTSDHFTLYDSNAQTPKDLLDQISSNLNGIEIVAGSVNYIGADRAVSFFDNINFGPDVFMDKPGILLSSGIAAPPLTNTETGYSVNNNMPGDSDFDALATAAFPGAGKTYDAAILEFSFKVTNPGVQSISFDIIFGSDEYPEFMDSSFVDIAAVLVNGKNYALFDGDPTKPLSIIGANVEGGSFLNNDIQSGMGQKSPYSIEYDGISPRLSINIPLDDDQEVYDVRIGVADTGDNILDSGLFVSNFSTNLFRLDGLQVQRQAPPEGGFVGPAGPDTATQFYSGGGDTIFEGSTAPDIYDLQAGGSNTIQGTAKQLHADSIIGFDTNDTLKVFDSTFTKDDLTVILDVAILEFDSTGDNKKDTLIILQGDFQDATFHVEAFDQGTQLTFDVDQPPDTPEYAGAFMGALAGDDVVLNAVLTNVFSGILGRMLDVDANNEIQATPVFNTLVKVFTFIATPVDQRPANPFAYTDAEVNAIHEQLKASKAGGTDSINAAFLSSSANFMDALYDVLNLAADTDPDAMPSLFADGLDWMNLEDQAIDVAPLVFTESTLV</sequence>
<evidence type="ECO:0000313" key="2">
    <source>
        <dbReference type="EMBL" id="SEP89316.1"/>
    </source>
</evidence>
<reference evidence="2 3" key="1">
    <citation type="submission" date="2016-10" db="EMBL/GenBank/DDBJ databases">
        <authorList>
            <person name="de Groot N.N."/>
        </authorList>
    </citation>
    <scope>NUCLEOTIDE SEQUENCE [LARGE SCALE GENOMIC DNA]</scope>
    <source>
        <strain evidence="2 3">B7-7</strain>
    </source>
</reference>
<name>A0A1H9BK32_9GAMM</name>
<dbReference type="STRING" id="867345.SAMN05421693_10961"/>
<dbReference type="PANTHER" id="PTHR31157">
    <property type="entry name" value="SCP DOMAIN-CONTAINING PROTEIN"/>
    <property type="match status" value="1"/>
</dbReference>
<dbReference type="SUPFAM" id="SSF49464">
    <property type="entry name" value="Carboxypeptidase regulatory domain-like"/>
    <property type="match status" value="1"/>
</dbReference>